<dbReference type="OrthoDB" id="264795at2759"/>
<feature type="compositionally biased region" description="Basic and acidic residues" evidence="1">
    <location>
        <begin position="1128"/>
        <end position="1151"/>
    </location>
</feature>
<sequence length="1172" mass="126246">MNNIRRFIKLLSSPKVPYLLACLVEIRLREMRRSALRAMTRAYPRLKTEPIRMNEKGQVVERRMVLVETLSKILGCMTPDSTPSAWDDVPTRSAAELIPDNETEAICRRFNIPLFPPDNGGSEKRGALINLGTPFDDNKDAPYTRRWALVSAKRGGKGFVQVVNNGSPLSSEGSLSVSAPPKITAQAQAPPISAFGGGPGASSVFDFKRPLPSTTAPSSVKPAEGQTSTSAFSFGSGVGAGSMFGSTSIPAAAPSKPSPSAFNFGFSKPSSDSIAPPVLTDDTEKGKDVDAKTKSIPDFFFSSATAPTAAPTSTSTAGLSTSTPAPFFGPPTAMGESKVSVGVADAKSKEGEQKGKSGFSFVFGSTPPSTASELPSARTSRPATPAIDEKSRKRATGDEGGKEETKGKSALFTFSADNAASSGSGIKEGAKDKPLFSFTATPGASVLGGGASTSATASSTAAPPLSANLGTGTSTLPAHTPVAGPASTTLAKETPNTIVRSRSRRDPSLLLSTSTPTSQFHHPLSSSLSKSTSKAIPSACEELVTEVMEGMLRDYLTSDLETLIKQQLAERAYAARKAYRSEMIKSWSEVLFRDHLLLGSTPSSGGRHRDGLVREIAKEAVLDEIRRRWRAREAGRWWKLWAKEKRKRREEGERKRQKWLGGLKEMGLNASMGPSANVSGAKANGGGDAERDKDNFFAPSTFLISIARYVAPQLSIAFTPATISLSDSASISGLESTPLSLHQGHPAFITLLSKPSGGSSADKTVEEWLVSKFTPPNSSSQLEQVHDGEKEGGYICGGVEFDMRVVDNGMLPKHSRDDGWIGLLVFEAPLKTADAKKASDWGDETIDTLAERLQIQSEIASFPKKTVVSLGVADDLDQQFIKALEGLGEVEAKEQGVLRLQDVAEGVHLHLKQFVDVSGILLSQRRNDAHLGWTCLKSGIELINSIPRLAREFTGARGLDNGNVLDPIVLPEITVNTPSSNDKLVDQMAEYFENEIFAGIDELSLLVVRLSQAAQYGHALPIDSILQFLSIFVFGELQHRQLFARTFFVTESEMDQWQRDCLRQVISKFDELVEKNIQLITSFAEPPPSSRVLVISPSKTSSPTTISKVTNTTNTTIIPPGAKKRPRGEKDERVMLDREKKGKKESKATKAERLLRLMQKVERTLSEQDNIV</sequence>
<feature type="domain" description="SAC3/GANP/THP3 conserved" evidence="2">
    <location>
        <begin position="2"/>
        <end position="53"/>
    </location>
</feature>
<accession>A0A0D0UT24</accession>
<reference evidence="3 4" key="1">
    <citation type="submission" date="2015-01" db="EMBL/GenBank/DDBJ databases">
        <title>The Genome Sequence of Cryptococcus gattii Ram5.</title>
        <authorList>
            <consortium name="The Broad Institute Genomics Platform"/>
            <person name="Cuomo C."/>
            <person name="Litvintseva A."/>
            <person name="Chen Y."/>
            <person name="Heitman J."/>
            <person name="Sun S."/>
            <person name="Springer D."/>
            <person name="Dromer F."/>
            <person name="Young S."/>
            <person name="Zeng Q."/>
            <person name="Gargeya S."/>
            <person name="Abouelleil A."/>
            <person name="Alvarado L."/>
            <person name="Chapman S.B."/>
            <person name="Gainer-Dewar J."/>
            <person name="Goldberg J."/>
            <person name="Griggs A."/>
            <person name="Gujja S."/>
            <person name="Hansen M."/>
            <person name="Howarth C."/>
            <person name="Imamovic A."/>
            <person name="Larimer J."/>
            <person name="Murphy C."/>
            <person name="Naylor J."/>
            <person name="Pearson M."/>
            <person name="Priest M."/>
            <person name="Roberts A."/>
            <person name="Saif S."/>
            <person name="Shea T."/>
            <person name="Sykes S."/>
            <person name="Wortman J."/>
            <person name="Nusbaum C."/>
            <person name="Birren B."/>
        </authorList>
    </citation>
    <scope>NUCLEOTIDE SEQUENCE [LARGE SCALE GENOMIC DNA]</scope>
    <source>
        <strain evidence="3 4">Ram5</strain>
    </source>
</reference>
<proteinExistence type="predicted"/>
<dbReference type="Proteomes" id="UP000053392">
    <property type="component" value="Unassembled WGS sequence"/>
</dbReference>
<feature type="compositionally biased region" description="Low complexity" evidence="1">
    <location>
        <begin position="508"/>
        <end position="528"/>
    </location>
</feature>
<protein>
    <submittedName>
        <fullName evidence="3">Nuclear export factor</fullName>
    </submittedName>
</protein>
<dbReference type="GO" id="GO:0005737">
    <property type="term" value="C:cytoplasm"/>
    <property type="evidence" value="ECO:0007669"/>
    <property type="project" value="TreeGrafter"/>
</dbReference>
<dbReference type="AlphaFoldDB" id="A0A0D0UT24"/>
<dbReference type="Gene3D" id="1.25.40.990">
    <property type="match status" value="1"/>
</dbReference>
<feature type="compositionally biased region" description="Low complexity" evidence="1">
    <location>
        <begin position="1103"/>
        <end position="1120"/>
    </location>
</feature>
<feature type="region of interest" description="Disordered" evidence="1">
    <location>
        <begin position="263"/>
        <end position="289"/>
    </location>
</feature>
<feature type="region of interest" description="Disordered" evidence="1">
    <location>
        <begin position="450"/>
        <end position="528"/>
    </location>
</feature>
<name>A0A0D0UT24_9TREE</name>
<dbReference type="HOGENOM" id="CLU_003581_0_0_1"/>
<dbReference type="PANTHER" id="PTHR12436">
    <property type="entry name" value="80 KDA MCM3-ASSOCIATED PROTEIN"/>
    <property type="match status" value="1"/>
</dbReference>
<dbReference type="GO" id="GO:0006406">
    <property type="term" value="P:mRNA export from nucleus"/>
    <property type="evidence" value="ECO:0007669"/>
    <property type="project" value="TreeGrafter"/>
</dbReference>
<dbReference type="Pfam" id="PF03399">
    <property type="entry name" value="SAC3_GANP"/>
    <property type="match status" value="1"/>
</dbReference>
<feature type="compositionally biased region" description="Polar residues" evidence="1">
    <location>
        <begin position="486"/>
        <end position="499"/>
    </location>
</feature>
<organism evidence="3 4">
    <name type="scientific">Cryptococcus deuterogattii Ram5</name>
    <dbReference type="NCBI Taxonomy" id="1296110"/>
    <lineage>
        <taxon>Eukaryota</taxon>
        <taxon>Fungi</taxon>
        <taxon>Dikarya</taxon>
        <taxon>Basidiomycota</taxon>
        <taxon>Agaricomycotina</taxon>
        <taxon>Tremellomycetes</taxon>
        <taxon>Tremellales</taxon>
        <taxon>Cryptococcaceae</taxon>
        <taxon>Cryptococcus</taxon>
        <taxon>Cryptococcus gattii species complex</taxon>
    </lineage>
</organism>
<evidence type="ECO:0000313" key="4">
    <source>
        <dbReference type="Proteomes" id="UP000053392"/>
    </source>
</evidence>
<gene>
    <name evidence="3" type="ORF">I313_05930</name>
</gene>
<feature type="region of interest" description="Disordered" evidence="1">
    <location>
        <begin position="671"/>
        <end position="691"/>
    </location>
</feature>
<feature type="region of interest" description="Disordered" evidence="1">
    <location>
        <begin position="1103"/>
        <end position="1151"/>
    </location>
</feature>
<feature type="compositionally biased region" description="Basic and acidic residues" evidence="1">
    <location>
        <begin position="387"/>
        <end position="407"/>
    </location>
</feature>
<feature type="compositionally biased region" description="Polar residues" evidence="1">
    <location>
        <begin position="468"/>
        <end position="477"/>
    </location>
</feature>
<evidence type="ECO:0000259" key="2">
    <source>
        <dbReference type="Pfam" id="PF03399"/>
    </source>
</evidence>
<dbReference type="InterPro" id="IPR005062">
    <property type="entry name" value="SAC3/GANP/THP3_conserved"/>
</dbReference>
<feature type="compositionally biased region" description="Low complexity" evidence="1">
    <location>
        <begin position="452"/>
        <end position="467"/>
    </location>
</feature>
<feature type="compositionally biased region" description="Basic and acidic residues" evidence="1">
    <location>
        <begin position="346"/>
        <end position="355"/>
    </location>
</feature>
<feature type="region of interest" description="Disordered" evidence="1">
    <location>
        <begin position="344"/>
        <end position="409"/>
    </location>
</feature>
<evidence type="ECO:0000256" key="1">
    <source>
        <dbReference type="SAM" id="MobiDB-lite"/>
    </source>
</evidence>
<dbReference type="GO" id="GO:0070390">
    <property type="term" value="C:transcription export complex 2"/>
    <property type="evidence" value="ECO:0007669"/>
    <property type="project" value="TreeGrafter"/>
</dbReference>
<dbReference type="InterPro" id="IPR045107">
    <property type="entry name" value="SAC3/GANP/THP3"/>
</dbReference>
<keyword evidence="4" id="KW-1185">Reference proteome</keyword>
<dbReference type="EMBL" id="KN847911">
    <property type="protein sequence ID" value="KIR38356.1"/>
    <property type="molecule type" value="Genomic_DNA"/>
</dbReference>
<dbReference type="PANTHER" id="PTHR12436:SF3">
    <property type="entry name" value="GERMINAL-CENTER ASSOCIATED NUCLEAR PROTEIN"/>
    <property type="match status" value="1"/>
</dbReference>
<evidence type="ECO:0000313" key="3">
    <source>
        <dbReference type="EMBL" id="KIR38356.1"/>
    </source>
</evidence>
<feature type="compositionally biased region" description="Polar residues" evidence="1">
    <location>
        <begin position="366"/>
        <end position="382"/>
    </location>
</feature>